<dbReference type="AlphaFoldDB" id="A0A1R4EHE1"/>
<proteinExistence type="predicted"/>
<protein>
    <submittedName>
        <fullName evidence="1">Uncharacterized protein</fullName>
    </submittedName>
</protein>
<accession>A0A1R4EHE1</accession>
<evidence type="ECO:0000313" key="2">
    <source>
        <dbReference type="Proteomes" id="UP000188169"/>
    </source>
</evidence>
<organism evidence="1 2">
    <name type="scientific">Psychrobacter pasteurii</name>
    <dbReference type="NCBI Taxonomy" id="1945520"/>
    <lineage>
        <taxon>Bacteria</taxon>
        <taxon>Pseudomonadati</taxon>
        <taxon>Pseudomonadota</taxon>
        <taxon>Gammaproteobacteria</taxon>
        <taxon>Moraxellales</taxon>
        <taxon>Moraxellaceae</taxon>
        <taxon>Psychrobacter</taxon>
    </lineage>
</organism>
<dbReference type="STRING" id="1945520.A1019T_01848"/>
<reference evidence="2" key="1">
    <citation type="submission" date="2017-02" db="EMBL/GenBank/DDBJ databases">
        <authorList>
            <person name="Mornico D."/>
        </authorList>
    </citation>
    <scope>NUCLEOTIDE SEQUENCE [LARGE SCALE GENOMIC DNA]</scope>
</reference>
<dbReference type="RefSeq" id="WP_077449238.1">
    <property type="nucleotide sequence ID" value="NZ_FUGD01000108.1"/>
</dbReference>
<keyword evidence="2" id="KW-1185">Reference proteome</keyword>
<gene>
    <name evidence="1" type="ORF">A1019T_01848</name>
</gene>
<dbReference type="EMBL" id="FUGD01000108">
    <property type="protein sequence ID" value="SJM37863.1"/>
    <property type="molecule type" value="Genomic_DNA"/>
</dbReference>
<sequence length="165" mass="19084">MIEIINFSQIDNKELLRQEIKPFFADDNYLSINKEAVKKRGWSYAQMEKDVRQLFDEDAQNLSGALHRLGCTHVYGTHFDNIHKANDFSVIKFSIDSAIIELVQTSSFEYLIDLDDSFIFSDYPLKFLILRPAYTISAYMYILGEAEFVGEACAEYGWTIAHNDK</sequence>
<evidence type="ECO:0000313" key="1">
    <source>
        <dbReference type="EMBL" id="SJM37863.1"/>
    </source>
</evidence>
<dbReference type="Proteomes" id="UP000188169">
    <property type="component" value="Unassembled WGS sequence"/>
</dbReference>
<name>A0A1R4EHE1_9GAMM</name>